<dbReference type="Gene3D" id="3.40.190.10">
    <property type="entry name" value="Periplasmic binding protein-like II"/>
    <property type="match status" value="2"/>
</dbReference>
<dbReference type="PANTHER" id="PTHR30061">
    <property type="entry name" value="MALTOSE-BINDING PERIPLASMIC PROTEIN"/>
    <property type="match status" value="1"/>
</dbReference>
<dbReference type="AlphaFoldDB" id="A0A4P6FB96"/>
<dbReference type="GO" id="GO:0015768">
    <property type="term" value="P:maltose transport"/>
    <property type="evidence" value="ECO:0007669"/>
    <property type="project" value="TreeGrafter"/>
</dbReference>
<keyword evidence="7" id="KW-1185">Reference proteome</keyword>
<dbReference type="CDD" id="cd13586">
    <property type="entry name" value="PBP2_Maltose_binding_like"/>
    <property type="match status" value="1"/>
</dbReference>
<dbReference type="Proteomes" id="UP000291259">
    <property type="component" value="Chromosome"/>
</dbReference>
<dbReference type="PRINTS" id="PR00181">
    <property type="entry name" value="MALTOSEBP"/>
</dbReference>
<evidence type="ECO:0000256" key="1">
    <source>
        <dbReference type="ARBA" id="ARBA00008520"/>
    </source>
</evidence>
<dbReference type="PANTHER" id="PTHR30061:SF50">
    <property type="entry name" value="MALTOSE_MALTODEXTRIN-BINDING PERIPLASMIC PROTEIN"/>
    <property type="match status" value="1"/>
</dbReference>
<keyword evidence="2" id="KW-0813">Transport</keyword>
<evidence type="ECO:0000256" key="5">
    <source>
        <dbReference type="SAM" id="SignalP"/>
    </source>
</evidence>
<reference evidence="6 7" key="1">
    <citation type="submission" date="2019-01" db="EMBL/GenBank/DDBJ databases">
        <title>Genome sequencing of strain FW100M-8.</title>
        <authorList>
            <person name="Heo J."/>
            <person name="Kim S.-J."/>
            <person name="Kim J.-S."/>
            <person name="Hong S.-B."/>
            <person name="Kwon S.-W."/>
        </authorList>
    </citation>
    <scope>NUCLEOTIDE SEQUENCE [LARGE SCALE GENOMIC DNA]</scope>
    <source>
        <strain evidence="6 7">FW100M-8</strain>
    </source>
</reference>
<dbReference type="KEGG" id="agf:ET445_01770"/>
<proteinExistence type="inferred from homology"/>
<dbReference type="GO" id="GO:0015144">
    <property type="term" value="F:carbohydrate transmembrane transporter activity"/>
    <property type="evidence" value="ECO:0007669"/>
    <property type="project" value="InterPro"/>
</dbReference>
<evidence type="ECO:0000313" key="7">
    <source>
        <dbReference type="Proteomes" id="UP000291259"/>
    </source>
</evidence>
<protein>
    <submittedName>
        <fullName evidence="6">Maltose ABC transporter substrate-binding protein</fullName>
    </submittedName>
</protein>
<feature type="signal peptide" evidence="5">
    <location>
        <begin position="1"/>
        <end position="23"/>
    </location>
</feature>
<evidence type="ECO:0000313" key="6">
    <source>
        <dbReference type="EMBL" id="QAY72253.1"/>
    </source>
</evidence>
<evidence type="ECO:0000256" key="3">
    <source>
        <dbReference type="ARBA" id="ARBA00022597"/>
    </source>
</evidence>
<dbReference type="GO" id="GO:0055052">
    <property type="term" value="C:ATP-binding cassette (ABC) transporter complex, substrate-binding subunit-containing"/>
    <property type="evidence" value="ECO:0007669"/>
    <property type="project" value="TreeGrafter"/>
</dbReference>
<dbReference type="InterPro" id="IPR006060">
    <property type="entry name" value="Maltose/Cyclodextrin-bd"/>
</dbReference>
<dbReference type="PROSITE" id="PS51257">
    <property type="entry name" value="PROKAR_LIPOPROTEIN"/>
    <property type="match status" value="1"/>
</dbReference>
<keyword evidence="3" id="KW-0762">Sugar transport</keyword>
<dbReference type="SUPFAM" id="SSF53850">
    <property type="entry name" value="Periplasmic binding protein-like II"/>
    <property type="match status" value="1"/>
</dbReference>
<keyword evidence="4 5" id="KW-0732">Signal</keyword>
<evidence type="ECO:0000256" key="4">
    <source>
        <dbReference type="ARBA" id="ARBA00022729"/>
    </source>
</evidence>
<gene>
    <name evidence="6" type="ORF">ET445_01770</name>
</gene>
<accession>A0A4P6FB96</accession>
<feature type="chain" id="PRO_5039365979" evidence="5">
    <location>
        <begin position="24"/>
        <end position="413"/>
    </location>
</feature>
<dbReference type="RefSeq" id="WP_129188293.1">
    <property type="nucleotide sequence ID" value="NZ_CP035491.1"/>
</dbReference>
<sequence>MRVNRKSLLAAGAVAIVTTLGLAGCAGGSGDSGDGSGDSSAASTLTVWVDTERVDALKGAAEAYTEKTGVKVDLVGKDNADIKDDFIQQVPTGKGPDIAMGAHDWLGELSTNGVVAPIELGDSAADYLKVAIDASTYEGTTYMLPYAVENIAVLRNADLIPEPAANFDDMIAKGKAAGLAQPFVVEQGAEGNPYHLYPFQTAFGAPVFGTNDQGYDPTDLQIGNAGGEQFAQWLSGQGKNGTGVFNTDIDGDIAKTAFLDGTAAFWLTGPWNVGAAVDAGINVAIDPVPSPTADPASPFAGVKGFFISAESKNKVAANDFLVNYLGTEDVQLELFKAGNVLPALSAAAETASADPIIAGFAAVGDQAVPMPAIPAMGAVWQYWGIAQAEIINGADPVATWQKLTADVQAAISK</sequence>
<dbReference type="OrthoDB" id="9766758at2"/>
<dbReference type="EMBL" id="CP035491">
    <property type="protein sequence ID" value="QAY72253.1"/>
    <property type="molecule type" value="Genomic_DNA"/>
</dbReference>
<name>A0A4P6FB96_9MICO</name>
<evidence type="ECO:0000256" key="2">
    <source>
        <dbReference type="ARBA" id="ARBA00022448"/>
    </source>
</evidence>
<organism evidence="6 7">
    <name type="scientific">Agromyces protaetiae</name>
    <dbReference type="NCBI Taxonomy" id="2509455"/>
    <lineage>
        <taxon>Bacteria</taxon>
        <taxon>Bacillati</taxon>
        <taxon>Actinomycetota</taxon>
        <taxon>Actinomycetes</taxon>
        <taxon>Micrococcales</taxon>
        <taxon>Microbacteriaceae</taxon>
        <taxon>Agromyces</taxon>
    </lineage>
</organism>
<dbReference type="InterPro" id="IPR006059">
    <property type="entry name" value="SBP"/>
</dbReference>
<dbReference type="GO" id="GO:0042956">
    <property type="term" value="P:maltodextrin transmembrane transport"/>
    <property type="evidence" value="ECO:0007669"/>
    <property type="project" value="TreeGrafter"/>
</dbReference>
<dbReference type="Pfam" id="PF13416">
    <property type="entry name" value="SBP_bac_8"/>
    <property type="match status" value="1"/>
</dbReference>
<comment type="similarity">
    <text evidence="1">Belongs to the bacterial solute-binding protein 1 family.</text>
</comment>
<dbReference type="GO" id="GO:1901982">
    <property type="term" value="F:maltose binding"/>
    <property type="evidence" value="ECO:0007669"/>
    <property type="project" value="TreeGrafter"/>
</dbReference>